<gene>
    <name evidence="1" type="ORF">KSZ_61350</name>
</gene>
<proteinExistence type="predicted"/>
<dbReference type="Proteomes" id="UP000635565">
    <property type="component" value="Unassembled WGS sequence"/>
</dbReference>
<evidence type="ECO:0000313" key="2">
    <source>
        <dbReference type="Proteomes" id="UP000635565"/>
    </source>
</evidence>
<protein>
    <submittedName>
        <fullName evidence="1">Uncharacterized protein</fullName>
    </submittedName>
</protein>
<name>A0ABQ3VQY9_9CHLR</name>
<evidence type="ECO:0000313" key="1">
    <source>
        <dbReference type="EMBL" id="GHO88129.1"/>
    </source>
</evidence>
<reference evidence="1 2" key="1">
    <citation type="journal article" date="2021" name="Int. J. Syst. Evol. Microbiol.">
        <title>Reticulibacter mediterranei gen. nov., sp. nov., within the new family Reticulibacteraceae fam. nov., and Ktedonospora formicarum gen. nov., sp. nov., Ktedonobacter robiniae sp. nov., Dictyobacter formicarum sp. nov. and Dictyobacter arantiisoli sp. nov., belonging to the class Ktedonobacteria.</title>
        <authorList>
            <person name="Yabe S."/>
            <person name="Zheng Y."/>
            <person name="Wang C.M."/>
            <person name="Sakai Y."/>
            <person name="Abe K."/>
            <person name="Yokota A."/>
            <person name="Donadio S."/>
            <person name="Cavaletti L."/>
            <person name="Monciardini P."/>
        </authorList>
    </citation>
    <scope>NUCLEOTIDE SEQUENCE [LARGE SCALE GENOMIC DNA]</scope>
    <source>
        <strain evidence="1 2">SOSP1-9</strain>
    </source>
</reference>
<keyword evidence="2" id="KW-1185">Reference proteome</keyword>
<accession>A0ABQ3VQY9</accession>
<comment type="caution">
    <text evidence="1">The sequence shown here is derived from an EMBL/GenBank/DDBJ whole genome shotgun (WGS) entry which is preliminary data.</text>
</comment>
<sequence>MAVTGILEQGYYVCMCMTLPEIYLCNKVLLRLSVAARGPYALTGTGSFKRITFGERSA</sequence>
<organism evidence="1 2">
    <name type="scientific">Dictyobacter formicarum</name>
    <dbReference type="NCBI Taxonomy" id="2778368"/>
    <lineage>
        <taxon>Bacteria</taxon>
        <taxon>Bacillati</taxon>
        <taxon>Chloroflexota</taxon>
        <taxon>Ktedonobacteria</taxon>
        <taxon>Ktedonobacterales</taxon>
        <taxon>Dictyobacteraceae</taxon>
        <taxon>Dictyobacter</taxon>
    </lineage>
</organism>
<dbReference type="EMBL" id="BNJJ01000021">
    <property type="protein sequence ID" value="GHO88129.1"/>
    <property type="molecule type" value="Genomic_DNA"/>
</dbReference>